<feature type="transmembrane region" description="Helical" evidence="10">
    <location>
        <begin position="114"/>
        <end position="134"/>
    </location>
</feature>
<dbReference type="PANTHER" id="PTHR24243">
    <property type="entry name" value="G-PROTEIN COUPLED RECEPTOR"/>
    <property type="match status" value="1"/>
</dbReference>
<keyword evidence="13" id="KW-1185">Reference proteome</keyword>
<evidence type="ECO:0000256" key="9">
    <source>
        <dbReference type="SAM" id="MobiDB-lite"/>
    </source>
</evidence>
<feature type="transmembrane region" description="Helical" evidence="10">
    <location>
        <begin position="276"/>
        <end position="299"/>
    </location>
</feature>
<dbReference type="GO" id="GO:0004930">
    <property type="term" value="F:G protein-coupled receptor activity"/>
    <property type="evidence" value="ECO:0007669"/>
    <property type="project" value="UniProtKB-KW"/>
</dbReference>
<keyword evidence="5 10" id="KW-0472">Membrane</keyword>
<dbReference type="EnsemblMetazoa" id="G10610.13">
    <property type="protein sequence ID" value="G10610.13:cds"/>
    <property type="gene ID" value="G10610"/>
</dbReference>
<evidence type="ECO:0000313" key="13">
    <source>
        <dbReference type="Proteomes" id="UP000005408"/>
    </source>
</evidence>
<evidence type="ECO:0000256" key="2">
    <source>
        <dbReference type="ARBA" id="ARBA00022692"/>
    </source>
</evidence>
<dbReference type="Proteomes" id="UP000005408">
    <property type="component" value="Unassembled WGS sequence"/>
</dbReference>
<keyword evidence="4 8" id="KW-0297">G-protein coupled receptor</keyword>
<dbReference type="InterPro" id="IPR017452">
    <property type="entry name" value="GPCR_Rhodpsn_7TM"/>
</dbReference>
<reference evidence="12" key="1">
    <citation type="submission" date="2022-08" db="UniProtKB">
        <authorList>
            <consortium name="EnsemblMetazoa"/>
        </authorList>
    </citation>
    <scope>IDENTIFICATION</scope>
    <source>
        <strain evidence="12">05x7-T-G4-1.051#20</strain>
    </source>
</reference>
<dbReference type="CDD" id="cd00637">
    <property type="entry name" value="7tm_classA_rhodopsin-like"/>
    <property type="match status" value="1"/>
</dbReference>
<dbReference type="Pfam" id="PF00001">
    <property type="entry name" value="7tm_1"/>
    <property type="match status" value="1"/>
</dbReference>
<comment type="subcellular location">
    <subcellularLocation>
        <location evidence="1">Membrane</location>
        <topology evidence="1">Multi-pass membrane protein</topology>
    </subcellularLocation>
</comment>
<evidence type="ECO:0000256" key="3">
    <source>
        <dbReference type="ARBA" id="ARBA00022989"/>
    </source>
</evidence>
<evidence type="ECO:0000313" key="12">
    <source>
        <dbReference type="EnsemblMetazoa" id="G10610.13:cds"/>
    </source>
</evidence>
<dbReference type="PROSITE" id="PS00237">
    <property type="entry name" value="G_PROTEIN_RECEP_F1_1"/>
    <property type="match status" value="1"/>
</dbReference>
<evidence type="ECO:0000256" key="4">
    <source>
        <dbReference type="ARBA" id="ARBA00023040"/>
    </source>
</evidence>
<organism evidence="12 13">
    <name type="scientific">Magallana gigas</name>
    <name type="common">Pacific oyster</name>
    <name type="synonym">Crassostrea gigas</name>
    <dbReference type="NCBI Taxonomy" id="29159"/>
    <lineage>
        <taxon>Eukaryota</taxon>
        <taxon>Metazoa</taxon>
        <taxon>Spiralia</taxon>
        <taxon>Lophotrochozoa</taxon>
        <taxon>Mollusca</taxon>
        <taxon>Bivalvia</taxon>
        <taxon>Autobranchia</taxon>
        <taxon>Pteriomorphia</taxon>
        <taxon>Ostreida</taxon>
        <taxon>Ostreoidea</taxon>
        <taxon>Ostreidae</taxon>
        <taxon>Magallana</taxon>
    </lineage>
</organism>
<evidence type="ECO:0000256" key="6">
    <source>
        <dbReference type="ARBA" id="ARBA00023170"/>
    </source>
</evidence>
<keyword evidence="3 10" id="KW-1133">Transmembrane helix</keyword>
<evidence type="ECO:0000256" key="1">
    <source>
        <dbReference type="ARBA" id="ARBA00004141"/>
    </source>
</evidence>
<dbReference type="InterPro" id="IPR000276">
    <property type="entry name" value="GPCR_Rhodpsn"/>
</dbReference>
<feature type="transmembrane region" description="Helical" evidence="10">
    <location>
        <begin position="146"/>
        <end position="164"/>
    </location>
</feature>
<feature type="transmembrane region" description="Helical" evidence="10">
    <location>
        <begin position="184"/>
        <end position="205"/>
    </location>
</feature>
<evidence type="ECO:0000259" key="11">
    <source>
        <dbReference type="PROSITE" id="PS50262"/>
    </source>
</evidence>
<keyword evidence="2 8" id="KW-0812">Transmembrane</keyword>
<evidence type="ECO:0000256" key="8">
    <source>
        <dbReference type="RuleBase" id="RU000688"/>
    </source>
</evidence>
<feature type="domain" description="G-protein coupled receptors family 1 profile" evidence="11">
    <location>
        <begin position="127"/>
        <end position="574"/>
    </location>
</feature>
<dbReference type="GO" id="GO:0016020">
    <property type="term" value="C:membrane"/>
    <property type="evidence" value="ECO:0007669"/>
    <property type="project" value="UniProtKB-SubCell"/>
</dbReference>
<dbReference type="PRINTS" id="PR00237">
    <property type="entry name" value="GPCRRHODOPSN"/>
</dbReference>
<proteinExistence type="inferred from homology"/>
<feature type="region of interest" description="Disordered" evidence="9">
    <location>
        <begin position="376"/>
        <end position="412"/>
    </location>
</feature>
<keyword evidence="6 8" id="KW-0675">Receptor</keyword>
<dbReference type="AlphaFoldDB" id="A0A8W8HQY9"/>
<feature type="transmembrane region" description="Helical" evidence="10">
    <location>
        <begin position="555"/>
        <end position="577"/>
    </location>
</feature>
<evidence type="ECO:0000256" key="10">
    <source>
        <dbReference type="SAM" id="Phobius"/>
    </source>
</evidence>
<feature type="transmembrane region" description="Helical" evidence="10">
    <location>
        <begin position="508"/>
        <end position="529"/>
    </location>
</feature>
<dbReference type="Gene3D" id="1.20.1070.10">
    <property type="entry name" value="Rhodopsin 7-helix transmembrane proteins"/>
    <property type="match status" value="2"/>
</dbReference>
<name>A0A8W8HQY9_MAGGI</name>
<keyword evidence="7 8" id="KW-0807">Transducer</keyword>
<dbReference type="PROSITE" id="PS50262">
    <property type="entry name" value="G_PROTEIN_RECEP_F1_2"/>
    <property type="match status" value="1"/>
</dbReference>
<comment type="similarity">
    <text evidence="8">Belongs to the G-protein coupled receptor 1 family.</text>
</comment>
<dbReference type="PANTHER" id="PTHR24243:SF208">
    <property type="entry name" value="PYROKININ-1 RECEPTOR"/>
    <property type="match status" value="1"/>
</dbReference>
<feature type="transmembrane region" description="Helical" evidence="10">
    <location>
        <begin position="226"/>
        <end position="244"/>
    </location>
</feature>
<evidence type="ECO:0000256" key="7">
    <source>
        <dbReference type="ARBA" id="ARBA00023224"/>
    </source>
</evidence>
<accession>A0A8W8HQY9</accession>
<evidence type="ECO:0000256" key="5">
    <source>
        <dbReference type="ARBA" id="ARBA00023136"/>
    </source>
</evidence>
<sequence>MRKDNSTSTCLFSVKVYGKSVPCDRVQLVIGTVGDVSTGLQQARKIHSKFMKDTESNADKYKTMHAHYTWSACIWMNSFISNLKELEFNNGTFSEDHILWLANERLYHINTPTVVFYIIAILIGVFGNSLVIYVFRFRFKRTTANIFIVCLSTFDIITCFMLIFEVFDKRLPMYSGNYPAICKLVRCVEVFANGGASVILVGIAFDRYYKICKPFKRLSMRRVRNLIIATIIAMTFVSWPMLLFHGSEMVATNYPDISGKDCADDDDYKGSVYPGIYFIILFVFIFACIVLIVVLYSLVFSAILRWKHRIVGEDVRMMSLSESIKAPSSASSSRRKRNLSHTQIDDRPYTIANTTDFDSVANFCSNDVCGTGASELETRQNEPTKMAPCQKNAAGDNDHSYSSSTGVVNKGFTDSDRNIEEEVFSDMTKTISCLTINNYTENNMSKTTISNELVIENPIKDAVREQQQQDYVINGSMSIDRRKISLKYKVKLPNFRSKFRRRGNKADVRMSATTLVFGLIGLLYVLSYIPTIVVESVNAIQPLVEENLPDSTRKVVVLANSAYFINGAFNPLIYGLFNKAFRDELILIVKGQSK</sequence>
<dbReference type="SUPFAM" id="SSF81321">
    <property type="entry name" value="Family A G protein-coupled receptor-like"/>
    <property type="match status" value="1"/>
</dbReference>
<protein>
    <recommendedName>
        <fullName evidence="11">G-protein coupled receptors family 1 profile domain-containing protein</fullName>
    </recommendedName>
</protein>